<proteinExistence type="predicted"/>
<dbReference type="Proteomes" id="UP001501759">
    <property type="component" value="Unassembled WGS sequence"/>
</dbReference>
<evidence type="ECO:0008006" key="4">
    <source>
        <dbReference type="Google" id="ProtNLM"/>
    </source>
</evidence>
<feature type="compositionally biased region" description="Low complexity" evidence="1">
    <location>
        <begin position="156"/>
        <end position="199"/>
    </location>
</feature>
<reference evidence="3" key="1">
    <citation type="journal article" date="2019" name="Int. J. Syst. Evol. Microbiol.">
        <title>The Global Catalogue of Microorganisms (GCM) 10K type strain sequencing project: providing services to taxonomists for standard genome sequencing and annotation.</title>
        <authorList>
            <consortium name="The Broad Institute Genomics Platform"/>
            <consortium name="The Broad Institute Genome Sequencing Center for Infectious Disease"/>
            <person name="Wu L."/>
            <person name="Ma J."/>
        </authorList>
    </citation>
    <scope>NUCLEOTIDE SEQUENCE [LARGE SCALE GENOMIC DNA]</scope>
    <source>
        <strain evidence="3">JCM 18409</strain>
    </source>
</reference>
<evidence type="ECO:0000256" key="1">
    <source>
        <dbReference type="SAM" id="MobiDB-lite"/>
    </source>
</evidence>
<accession>A0ABP9IVZ5</accession>
<protein>
    <recommendedName>
        <fullName evidence="4">Nuclear transport factor 2 family protein</fullName>
    </recommendedName>
</protein>
<sequence>MLAVCALLGGPSGCGSGDAHEREDGPSVSPVGKVLDEMDEEGRNYREVDKEGAPYVAIEVQPDSDDSWDVTLKVRNFRFSPAGTRPVPAAGRGIAHLYVDGRTIARLRTAEYHLAGRLVPRGTHHVTARLYADDGTVWAVRGKPVESTADITASEAGTPGAVGATPTGGSTDTATDGSLSAPGSASTTGSTSVAGSAPGDVSTPAAGSARADGAVTADRYPYADVFTREGRVPRGARLTSAPWVPRAVVPGSAEKMSAHRI</sequence>
<evidence type="ECO:0000313" key="3">
    <source>
        <dbReference type="Proteomes" id="UP001501759"/>
    </source>
</evidence>
<organism evidence="2 3">
    <name type="scientific">Streptomyces siamensis</name>
    <dbReference type="NCBI Taxonomy" id="1274986"/>
    <lineage>
        <taxon>Bacteria</taxon>
        <taxon>Bacillati</taxon>
        <taxon>Actinomycetota</taxon>
        <taxon>Actinomycetes</taxon>
        <taxon>Kitasatosporales</taxon>
        <taxon>Streptomycetaceae</taxon>
        <taxon>Streptomyces</taxon>
    </lineage>
</organism>
<comment type="caution">
    <text evidence="2">The sequence shown here is derived from an EMBL/GenBank/DDBJ whole genome shotgun (WGS) entry which is preliminary data.</text>
</comment>
<name>A0ABP9IVZ5_9ACTN</name>
<feature type="region of interest" description="Disordered" evidence="1">
    <location>
        <begin position="150"/>
        <end position="212"/>
    </location>
</feature>
<dbReference type="EMBL" id="BAABKB010000008">
    <property type="protein sequence ID" value="GAA5010598.1"/>
    <property type="molecule type" value="Genomic_DNA"/>
</dbReference>
<keyword evidence="3" id="KW-1185">Reference proteome</keyword>
<gene>
    <name evidence="2" type="ORF">GCM10023335_31050</name>
</gene>
<evidence type="ECO:0000313" key="2">
    <source>
        <dbReference type="EMBL" id="GAA5010598.1"/>
    </source>
</evidence>
<feature type="region of interest" description="Disordered" evidence="1">
    <location>
        <begin position="13"/>
        <end position="33"/>
    </location>
</feature>